<evidence type="ECO:0000259" key="9">
    <source>
        <dbReference type="Pfam" id="PF00590"/>
    </source>
</evidence>
<dbReference type="GO" id="GO:0019354">
    <property type="term" value="P:siroheme biosynthetic process"/>
    <property type="evidence" value="ECO:0007669"/>
    <property type="project" value="InterPro"/>
</dbReference>
<accession>A0A7G8BKE7</accession>
<evidence type="ECO:0000256" key="7">
    <source>
        <dbReference type="ARBA" id="ARBA00025705"/>
    </source>
</evidence>
<dbReference type="InterPro" id="IPR014777">
    <property type="entry name" value="4pyrrole_Mease_sub1"/>
</dbReference>
<dbReference type="InterPro" id="IPR050161">
    <property type="entry name" value="Siro_Cobalamin_biosynth"/>
</dbReference>
<dbReference type="EC" id="2.1.1.107" evidence="2"/>
<dbReference type="InterPro" id="IPR035996">
    <property type="entry name" value="4pyrrol_Methylase_sf"/>
</dbReference>
<name>A0A7G8BKE7_9BACT</name>
<dbReference type="InterPro" id="IPR006366">
    <property type="entry name" value="CobA/CysG_C"/>
</dbReference>
<evidence type="ECO:0000313" key="11">
    <source>
        <dbReference type="Proteomes" id="UP000515312"/>
    </source>
</evidence>
<dbReference type="Pfam" id="PF00590">
    <property type="entry name" value="TP_methylase"/>
    <property type="match status" value="1"/>
</dbReference>
<evidence type="ECO:0000256" key="5">
    <source>
        <dbReference type="ARBA" id="ARBA00022691"/>
    </source>
</evidence>
<dbReference type="CDD" id="cd11642">
    <property type="entry name" value="SUMT"/>
    <property type="match status" value="1"/>
</dbReference>
<comment type="pathway">
    <text evidence="7">Porphyrin-containing compound metabolism; siroheme biosynthesis; precorrin-2 from uroporphyrinogen III: step 1/1.</text>
</comment>
<evidence type="ECO:0000256" key="4">
    <source>
        <dbReference type="ARBA" id="ARBA00022679"/>
    </source>
</evidence>
<dbReference type="PANTHER" id="PTHR45790">
    <property type="entry name" value="SIROHEME SYNTHASE-RELATED"/>
    <property type="match status" value="1"/>
</dbReference>
<evidence type="ECO:0000313" key="10">
    <source>
        <dbReference type="EMBL" id="QNI33017.1"/>
    </source>
</evidence>
<keyword evidence="4 8" id="KW-0808">Transferase</keyword>
<keyword evidence="6" id="KW-0627">Porphyrin biosynthesis</keyword>
<dbReference type="Gene3D" id="3.30.950.10">
    <property type="entry name" value="Methyltransferase, Cobalt-precorrin-4 Transmethylase, Domain 2"/>
    <property type="match status" value="1"/>
</dbReference>
<dbReference type="AlphaFoldDB" id="A0A7G8BKE7"/>
<comment type="similarity">
    <text evidence="1 8">Belongs to the precorrin methyltransferase family.</text>
</comment>
<evidence type="ECO:0000256" key="6">
    <source>
        <dbReference type="ARBA" id="ARBA00023244"/>
    </source>
</evidence>
<evidence type="ECO:0000256" key="1">
    <source>
        <dbReference type="ARBA" id="ARBA00005879"/>
    </source>
</evidence>
<dbReference type="GO" id="GO:0004851">
    <property type="term" value="F:uroporphyrin-III C-methyltransferase activity"/>
    <property type="evidence" value="ECO:0007669"/>
    <property type="project" value="UniProtKB-EC"/>
</dbReference>
<dbReference type="NCBIfam" id="NF004790">
    <property type="entry name" value="PRK06136.1"/>
    <property type="match status" value="1"/>
</dbReference>
<dbReference type="FunFam" id="3.40.1010.10:FF:000001">
    <property type="entry name" value="Siroheme synthase"/>
    <property type="match status" value="1"/>
</dbReference>
<keyword evidence="11" id="KW-1185">Reference proteome</keyword>
<reference evidence="10 11" key="1">
    <citation type="submission" date="2020-08" db="EMBL/GenBank/DDBJ databases">
        <title>Edaphobacter telluris sp. nov. and Acidobacterium dinghuensis sp. nov., two acidobacteria isolated from forest soil.</title>
        <authorList>
            <person name="Fu J."/>
            <person name="Qiu L."/>
        </authorList>
    </citation>
    <scope>NUCLEOTIDE SEQUENCE [LARGE SCALE GENOMIC DNA]</scope>
    <source>
        <strain evidence="10">4Y35</strain>
    </source>
</reference>
<dbReference type="InterPro" id="IPR014776">
    <property type="entry name" value="4pyrrole_Mease_sub2"/>
</dbReference>
<sequence>MLKRAEKGRVYLVGGGPGDPDLLTVRAAALIQSADLLFHDDLVAPEILKLANKQATIQNVGKRCGSKSITQEGINALLIRHARAGHSVVRLKIGDPMLFGRAGEEIDALHHASVPFEVVPGITAAFAAAATIHASLTDRRLASKVVFLTGHRASPEDPGWGPLPTDATLVIYMPGSDYARLSAQIRASGFGPETPSIIISKVATAKEQTRHTTVGNLASGSPLSAPCVILVGNALGRRKS</sequence>
<dbReference type="EMBL" id="CP060394">
    <property type="protein sequence ID" value="QNI33017.1"/>
    <property type="molecule type" value="Genomic_DNA"/>
</dbReference>
<keyword evidence="3 8" id="KW-0489">Methyltransferase</keyword>
<dbReference type="Proteomes" id="UP000515312">
    <property type="component" value="Chromosome"/>
</dbReference>
<gene>
    <name evidence="10" type="primary">cobA</name>
    <name evidence="10" type="ORF">H7849_03285</name>
</gene>
<evidence type="ECO:0000256" key="3">
    <source>
        <dbReference type="ARBA" id="ARBA00022603"/>
    </source>
</evidence>
<dbReference type="InterPro" id="IPR000878">
    <property type="entry name" value="4pyrrol_Mease"/>
</dbReference>
<organism evidence="10 11">
    <name type="scientific">Alloacidobacterium dinghuense</name>
    <dbReference type="NCBI Taxonomy" id="2763107"/>
    <lineage>
        <taxon>Bacteria</taxon>
        <taxon>Pseudomonadati</taxon>
        <taxon>Acidobacteriota</taxon>
        <taxon>Terriglobia</taxon>
        <taxon>Terriglobales</taxon>
        <taxon>Acidobacteriaceae</taxon>
        <taxon>Alloacidobacterium</taxon>
    </lineage>
</organism>
<proteinExistence type="inferred from homology"/>
<evidence type="ECO:0000256" key="2">
    <source>
        <dbReference type="ARBA" id="ARBA00012162"/>
    </source>
</evidence>
<dbReference type="SUPFAM" id="SSF53790">
    <property type="entry name" value="Tetrapyrrole methylase"/>
    <property type="match status" value="1"/>
</dbReference>
<feature type="domain" description="Tetrapyrrole methylase" evidence="9">
    <location>
        <begin position="9"/>
        <end position="217"/>
    </location>
</feature>
<keyword evidence="5" id="KW-0949">S-adenosyl-L-methionine</keyword>
<protein>
    <recommendedName>
        <fullName evidence="2">uroporphyrinogen-III C-methyltransferase</fullName>
        <ecNumber evidence="2">2.1.1.107</ecNumber>
    </recommendedName>
</protein>
<dbReference type="RefSeq" id="WP_186744109.1">
    <property type="nucleotide sequence ID" value="NZ_CP060394.1"/>
</dbReference>
<dbReference type="PANTHER" id="PTHR45790:SF3">
    <property type="entry name" value="S-ADENOSYL-L-METHIONINE-DEPENDENT UROPORPHYRINOGEN III METHYLTRANSFERASE, CHLOROPLASTIC"/>
    <property type="match status" value="1"/>
</dbReference>
<dbReference type="Gene3D" id="3.40.1010.10">
    <property type="entry name" value="Cobalt-precorrin-4 Transmethylase, Domain 1"/>
    <property type="match status" value="1"/>
</dbReference>
<dbReference type="InterPro" id="IPR003043">
    <property type="entry name" value="Uropor_MeTrfase_CS"/>
</dbReference>
<dbReference type="KEGG" id="adin:H7849_03285"/>
<dbReference type="NCBIfam" id="TIGR01469">
    <property type="entry name" value="cobA_cysG_Cterm"/>
    <property type="match status" value="1"/>
</dbReference>
<dbReference type="PROSITE" id="PS00840">
    <property type="entry name" value="SUMT_2"/>
    <property type="match status" value="1"/>
</dbReference>
<dbReference type="GO" id="GO:0032259">
    <property type="term" value="P:methylation"/>
    <property type="evidence" value="ECO:0007669"/>
    <property type="project" value="UniProtKB-KW"/>
</dbReference>
<evidence type="ECO:0000256" key="8">
    <source>
        <dbReference type="RuleBase" id="RU003960"/>
    </source>
</evidence>